<evidence type="ECO:0000313" key="3">
    <source>
        <dbReference type="EMBL" id="CAF1403084.1"/>
    </source>
</evidence>
<gene>
    <name evidence="3" type="ORF">IZO911_LOCUS39615</name>
</gene>
<accession>A0A815L164</accession>
<feature type="transmembrane region" description="Helical" evidence="2">
    <location>
        <begin position="869"/>
        <end position="902"/>
    </location>
</feature>
<name>A0A815L164_9BILA</name>
<feature type="transmembrane region" description="Helical" evidence="2">
    <location>
        <begin position="965"/>
        <end position="983"/>
    </location>
</feature>
<dbReference type="PANTHER" id="PTHR46580">
    <property type="entry name" value="SENSOR KINASE-RELATED"/>
    <property type="match status" value="1"/>
</dbReference>
<reference evidence="3" key="1">
    <citation type="submission" date="2021-02" db="EMBL/GenBank/DDBJ databases">
        <authorList>
            <person name="Nowell W R."/>
        </authorList>
    </citation>
    <scope>NUCLEOTIDE SEQUENCE</scope>
</reference>
<dbReference type="EMBL" id="CAJNOE010001229">
    <property type="protein sequence ID" value="CAF1403084.1"/>
    <property type="molecule type" value="Genomic_DNA"/>
</dbReference>
<comment type="caution">
    <text evidence="3">The sequence shown here is derived from an EMBL/GenBank/DDBJ whole genome shotgun (WGS) entry which is preliminary data.</text>
</comment>
<keyword evidence="2" id="KW-0812">Transmembrane</keyword>
<feature type="transmembrane region" description="Helical" evidence="2">
    <location>
        <begin position="63"/>
        <end position="92"/>
    </location>
</feature>
<keyword evidence="2" id="KW-1133">Transmembrane helix</keyword>
<dbReference type="InterPro" id="IPR028994">
    <property type="entry name" value="Integrin_alpha_N"/>
</dbReference>
<keyword evidence="2" id="KW-0472">Membrane</keyword>
<evidence type="ECO:0000256" key="1">
    <source>
        <dbReference type="ARBA" id="ARBA00022729"/>
    </source>
</evidence>
<evidence type="ECO:0000256" key="2">
    <source>
        <dbReference type="SAM" id="Phobius"/>
    </source>
</evidence>
<dbReference type="Proteomes" id="UP000663860">
    <property type="component" value="Unassembled WGS sequence"/>
</dbReference>
<dbReference type="SUPFAM" id="SSF69318">
    <property type="entry name" value="Integrin alpha N-terminal domain"/>
    <property type="match status" value="3"/>
</dbReference>
<feature type="transmembrane region" description="Helical" evidence="2">
    <location>
        <begin position="1390"/>
        <end position="1413"/>
    </location>
</feature>
<proteinExistence type="predicted"/>
<feature type="transmembrane region" description="Helical" evidence="2">
    <location>
        <begin position="1302"/>
        <end position="1332"/>
    </location>
</feature>
<protein>
    <submittedName>
        <fullName evidence="3">Uncharacterized protein</fullName>
    </submittedName>
</protein>
<dbReference type="PANTHER" id="PTHR46580:SF4">
    <property type="entry name" value="ATP_GTP-BINDING PROTEIN"/>
    <property type="match status" value="1"/>
</dbReference>
<dbReference type="Pfam" id="PF13517">
    <property type="entry name" value="FG-GAP_3"/>
    <property type="match status" value="4"/>
</dbReference>
<sequence length="1860" mass="206973">MASVPPLTYDQASSHFPPNTTLSMIFEDLMVDQWNFVHSYELYWEACAPTSCSYTVTAHKNNFAGILLIMISMIGGLSAALRIITPLLINFFHGLFTRKPKRQQQQQQQGSLMNETNIPHMIVTTTSGKSTTSSVTTLPTSTVSTCQLMFDEPTSLSTTGGSDLNLYAFTVNDFNGDGLLDFATSYDNNYDNISVYVFLGNGDGTFRERIRSPTGIGMENYDFLGFLAAADFNNDGHQDLAAMNDESGSVGILVGDGNGSFETMQLLTSHNISGTGPLVGNYWLTVGDFNVDGHIDIGFIDLTSCNIVSFYVLIITTITNPQSVAVTVSNITPELFKQLRSDYGLALSCPCSTISIPYKAFVSNEVSFDPVCTSIFTSRQWIEALYLPNASAYLMMDFRSTASSQFEILADLCSFSNDSIFQSIKEFGTNQFITVQLLPEDQVQSEVNTAIELIRENLHIQVTSIIQFLEVTTQLNGFVTAISTVYSVYIFPVDEDIVSGLPIQTADQRGSCATDSITNPAGFYSISYLNFWNSNINHNYIDSPSELIDALNASANVSGFFEGCYPLVALLESTLDCLYNDSCLEVLPNYFPALNQVNFSSLLRSNGTNISVNDRLSNLFVNEWLTKVNYSTYFTECAASVCTYTKTDWTSISYTIGLLISLYGSLIIVLRFISTTVVNIASKIEFRLTNIPINFAYFMMRMRKSGVWIKQLNLFRLTNERTENDLKKQRIITRMYLILLVDSIYDQFIQSTVVDYRNLIELVQIVTEVDQFYTLSSSAQIVDASRMIAVWPEFLSMDSTKCSTSVMASVPPLTYDQASSHFPPNTTLSMIFEDLMVDQWNFVHSYELYWEACAPTSCSYTITAHKNNFAGIIIVMISMIGGLSAILVLITPILVNFVYGLFAPKTRQQRQVRPKLFDRLKGILPKIRTLIYTKLIDLNMFSLWTFGSDTNRMIAKRLGQMATRLYLLLLIISFTIIALYTIIQPQLLTKSFDNPSFNLYNNLVQKHGTTLQCQCSSISSTYDHYVQITPVFHQVCSSTFVSDEWRENLLAGLVPDLSIYNTKDYRRFLLAHLQFLNGLCQISIQTITNSVDQFLSSTLSTTQLISEALFRLQIGSLIEQSQLDAPTIFNRILFLLRTINHGNAIVSVYGTNFEYIVPLIDPYESYAVLQAVIYDNECSCGLNATCTTQANFISSNSSEIIPVKGLKMGCTPSESLLASTLECFYDSSCIKLIQEQTNYNNSINTTIPLSQNSSHFLINTTVRDLVNVLFVEDWSTKINYTSYFEQCSPSVCSYTYIQQFNLLYTIAFLISIYGGLTIALKWICPWIVRLVANINQYRKKKSNTVQPINTINTISCHENVQSMTINSELVSTSTTTETRRLSSLLRNYNCVFWFIILMIMVVIAIIVSTVYLIRQGNNQVVSTGSSMNETNIPHMIVTTTSGKSTPSSVTTLPTSTVSTCQLMFNEPTSLSITNSSDSDFSAAIVNDFNGDGLLDLVTTYTDFYTVDTNLYVFLGNGDGNFREKITCPTGVNNYDVPGFLATADFNNDGHQDLAGMNYLSGSVGILFGDSNGTFETMQLLTSNVWYLYVFYFEHPWLTTSDFNGDSYIDIVFIDVTSCSIGLFLSYGNGTFTTQITLPVIDDFCFSSGIIADFNGDGKQDIAVTLGQKNYMSVMFGFNNGSFEEPMILSTGDYSSPTSIIANDFNGDKYLDIVVANTGNYNIGVFLGNADRSFRAQMIFPIKTLYPPYSMTAADFNGDGQLDITFTIFPDAVVNHNLYSSVNFVYVMAGYGNGSFGESIQVSTWTSNPAYIGVGDFDGDGGFDLILLGYVPGNDTILLNTSPCSIHNSSSQLYSSTTKFP</sequence>
<keyword evidence="1" id="KW-0732">Signal</keyword>
<dbReference type="InterPro" id="IPR013517">
    <property type="entry name" value="FG-GAP"/>
</dbReference>
<organism evidence="3 4">
    <name type="scientific">Adineta steineri</name>
    <dbReference type="NCBI Taxonomy" id="433720"/>
    <lineage>
        <taxon>Eukaryota</taxon>
        <taxon>Metazoa</taxon>
        <taxon>Spiralia</taxon>
        <taxon>Gnathifera</taxon>
        <taxon>Rotifera</taxon>
        <taxon>Eurotatoria</taxon>
        <taxon>Bdelloidea</taxon>
        <taxon>Adinetida</taxon>
        <taxon>Adinetidae</taxon>
        <taxon>Adineta</taxon>
    </lineage>
</organism>
<evidence type="ECO:0000313" key="4">
    <source>
        <dbReference type="Proteomes" id="UP000663860"/>
    </source>
</evidence>
<dbReference type="Gene3D" id="2.130.10.130">
    <property type="entry name" value="Integrin alpha, N-terminal"/>
    <property type="match status" value="3"/>
</dbReference>